<organism evidence="4 5">
    <name type="scientific">Adineta steineri</name>
    <dbReference type="NCBI Taxonomy" id="433720"/>
    <lineage>
        <taxon>Eukaryota</taxon>
        <taxon>Metazoa</taxon>
        <taxon>Spiralia</taxon>
        <taxon>Gnathifera</taxon>
        <taxon>Rotifera</taxon>
        <taxon>Eurotatoria</taxon>
        <taxon>Bdelloidea</taxon>
        <taxon>Adinetida</taxon>
        <taxon>Adinetidae</taxon>
        <taxon>Adineta</taxon>
    </lineage>
</organism>
<gene>
    <name evidence="3" type="ORF">BJG266_LOCUS11875</name>
    <name evidence="4" type="ORF">QVE165_LOCUS32956</name>
</gene>
<comment type="caution">
    <text evidence="4">The sequence shown here is derived from an EMBL/GenBank/DDBJ whole genome shotgun (WGS) entry which is preliminary data.</text>
</comment>
<keyword evidence="1" id="KW-1133">Transmembrane helix</keyword>
<dbReference type="Pfam" id="PF13640">
    <property type="entry name" value="2OG-FeII_Oxy_3"/>
    <property type="match status" value="1"/>
</dbReference>
<dbReference type="AlphaFoldDB" id="A0A815FZN5"/>
<dbReference type="InterPro" id="IPR044862">
    <property type="entry name" value="Pro_4_hyd_alph_FE2OG_OXY"/>
</dbReference>
<evidence type="ECO:0000313" key="5">
    <source>
        <dbReference type="Proteomes" id="UP000663832"/>
    </source>
</evidence>
<accession>A0A815FZN5</accession>
<keyword evidence="1" id="KW-0812">Transmembrane</keyword>
<evidence type="ECO:0000313" key="3">
    <source>
        <dbReference type="EMBL" id="CAF0927215.1"/>
    </source>
</evidence>
<dbReference type="Gene3D" id="2.60.120.620">
    <property type="entry name" value="q2cbj1_9rhob like domain"/>
    <property type="match status" value="1"/>
</dbReference>
<dbReference type="EMBL" id="CAJNOI010000044">
    <property type="protein sequence ID" value="CAF0927215.1"/>
    <property type="molecule type" value="Genomic_DNA"/>
</dbReference>
<keyword evidence="5" id="KW-1185">Reference proteome</keyword>
<dbReference type="Proteomes" id="UP000663877">
    <property type="component" value="Unassembled WGS sequence"/>
</dbReference>
<dbReference type="EMBL" id="CAJNOM010000297">
    <property type="protein sequence ID" value="CAF1332219.1"/>
    <property type="molecule type" value="Genomic_DNA"/>
</dbReference>
<name>A0A815FZN5_9BILA</name>
<feature type="domain" description="Prolyl 4-hydroxylase alpha subunit Fe(2+) 2OG dioxygenase" evidence="2">
    <location>
        <begin position="206"/>
        <end position="282"/>
    </location>
</feature>
<dbReference type="OrthoDB" id="10273272at2759"/>
<proteinExistence type="predicted"/>
<feature type="transmembrane region" description="Helical" evidence="1">
    <location>
        <begin position="6"/>
        <end position="28"/>
    </location>
</feature>
<evidence type="ECO:0000313" key="4">
    <source>
        <dbReference type="EMBL" id="CAF1332219.1"/>
    </source>
</evidence>
<dbReference type="Proteomes" id="UP000663832">
    <property type="component" value="Unassembled WGS sequence"/>
</dbReference>
<evidence type="ECO:0000259" key="2">
    <source>
        <dbReference type="Pfam" id="PF13640"/>
    </source>
</evidence>
<evidence type="ECO:0000256" key="1">
    <source>
        <dbReference type="SAM" id="Phobius"/>
    </source>
</evidence>
<keyword evidence="1" id="KW-0472">Membrane</keyword>
<sequence length="310" mass="36246">MAVKIFIISVVVSCEWWFGILAMSISLFQFQNKTVSTDSQHSTIHFPIDMVYHEHPYPFAIKRNFLEQNLFSELARDFPAVPESVVKKNNSRGNKSVFFNTTEYDLILRTSEAWRRLHYFVHSQAMIDYGMKFYGRPLQDHPECILHVDKATYKDFIENHFMVKDSVLFDHRYQVQLGRSIEIEGKRYDRNTLFSRMDFFHGPPERYHLGPHLDWPHRVFTILIYFTDTNSTTGGALRILERNGDGNFRTIETVYPKLNTAVSFLSALPSAWHEAEIFRGPGFRKLIQIQVSAHYSVCRSDSSSIRHPKP</sequence>
<reference evidence="4" key="1">
    <citation type="submission" date="2021-02" db="EMBL/GenBank/DDBJ databases">
        <authorList>
            <person name="Nowell W R."/>
        </authorList>
    </citation>
    <scope>NUCLEOTIDE SEQUENCE</scope>
</reference>
<protein>
    <recommendedName>
        <fullName evidence="2">Prolyl 4-hydroxylase alpha subunit Fe(2+) 2OG dioxygenase domain-containing protein</fullName>
    </recommendedName>
</protein>